<evidence type="ECO:0000256" key="3">
    <source>
        <dbReference type="ARBA" id="ARBA00023110"/>
    </source>
</evidence>
<keyword evidence="8" id="KW-1185">Reference proteome</keyword>
<dbReference type="Pfam" id="PF00254">
    <property type="entry name" value="FKBP_C"/>
    <property type="match status" value="1"/>
</dbReference>
<dbReference type="EMBL" id="JACOOH010000003">
    <property type="protein sequence ID" value="MBC5621233.1"/>
    <property type="molecule type" value="Genomic_DNA"/>
</dbReference>
<keyword evidence="4 7" id="KW-0413">Isomerase</keyword>
<dbReference type="GO" id="GO:0016853">
    <property type="term" value="F:isomerase activity"/>
    <property type="evidence" value="ECO:0007669"/>
    <property type="project" value="UniProtKB-KW"/>
</dbReference>
<name>A0ABR7CZY5_9BACT</name>
<dbReference type="Gene3D" id="3.10.50.40">
    <property type="match status" value="1"/>
</dbReference>
<accession>A0ABR7CZY5</accession>
<dbReference type="EC" id="5.2.1.8" evidence="2 4"/>
<evidence type="ECO:0000256" key="5">
    <source>
        <dbReference type="SAM" id="SignalP"/>
    </source>
</evidence>
<reference evidence="7 8" key="1">
    <citation type="submission" date="2020-08" db="EMBL/GenBank/DDBJ databases">
        <title>Genome public.</title>
        <authorList>
            <person name="Liu C."/>
            <person name="Sun Q."/>
        </authorList>
    </citation>
    <scope>NUCLEOTIDE SEQUENCE [LARGE SCALE GENOMIC DNA]</scope>
    <source>
        <strain evidence="7 8">NSJ-56</strain>
    </source>
</reference>
<comment type="catalytic activity">
    <reaction evidence="1 4">
        <text>[protein]-peptidylproline (omega=180) = [protein]-peptidylproline (omega=0)</text>
        <dbReference type="Rhea" id="RHEA:16237"/>
        <dbReference type="Rhea" id="RHEA-COMP:10747"/>
        <dbReference type="Rhea" id="RHEA-COMP:10748"/>
        <dbReference type="ChEBI" id="CHEBI:83833"/>
        <dbReference type="ChEBI" id="CHEBI:83834"/>
        <dbReference type="EC" id="5.2.1.8"/>
    </reaction>
</comment>
<dbReference type="RefSeq" id="WP_186975792.1">
    <property type="nucleotide sequence ID" value="NZ_JACOOH010000003.1"/>
</dbReference>
<gene>
    <name evidence="7" type="ORF">H8S64_08990</name>
</gene>
<feature type="domain" description="PPIase FKBP-type" evidence="6">
    <location>
        <begin position="230"/>
        <end position="329"/>
    </location>
</feature>
<dbReference type="SUPFAM" id="SSF54534">
    <property type="entry name" value="FKBP-like"/>
    <property type="match status" value="1"/>
</dbReference>
<feature type="signal peptide" evidence="5">
    <location>
        <begin position="1"/>
        <end position="20"/>
    </location>
</feature>
<evidence type="ECO:0000256" key="1">
    <source>
        <dbReference type="ARBA" id="ARBA00000971"/>
    </source>
</evidence>
<keyword evidence="5" id="KW-0732">Signal</keyword>
<dbReference type="InterPro" id="IPR001179">
    <property type="entry name" value="PPIase_FKBP_dom"/>
</dbReference>
<evidence type="ECO:0000256" key="4">
    <source>
        <dbReference type="PROSITE-ProRule" id="PRU00277"/>
    </source>
</evidence>
<organism evidence="7 8">
    <name type="scientific">Butyricimonas hominis</name>
    <dbReference type="NCBI Taxonomy" id="2763032"/>
    <lineage>
        <taxon>Bacteria</taxon>
        <taxon>Pseudomonadati</taxon>
        <taxon>Bacteroidota</taxon>
        <taxon>Bacteroidia</taxon>
        <taxon>Bacteroidales</taxon>
        <taxon>Odoribacteraceae</taxon>
        <taxon>Butyricimonas</taxon>
    </lineage>
</organism>
<evidence type="ECO:0000259" key="6">
    <source>
        <dbReference type="PROSITE" id="PS50059"/>
    </source>
</evidence>
<comment type="caution">
    <text evidence="7">The sequence shown here is derived from an EMBL/GenBank/DDBJ whole genome shotgun (WGS) entry which is preliminary data.</text>
</comment>
<dbReference type="Proteomes" id="UP000646484">
    <property type="component" value="Unassembled WGS sequence"/>
</dbReference>
<dbReference type="PROSITE" id="PS50059">
    <property type="entry name" value="FKBP_PPIASE"/>
    <property type="match status" value="1"/>
</dbReference>
<evidence type="ECO:0000313" key="8">
    <source>
        <dbReference type="Proteomes" id="UP000646484"/>
    </source>
</evidence>
<dbReference type="PROSITE" id="PS51257">
    <property type="entry name" value="PROKAR_LIPOPROTEIN"/>
    <property type="match status" value="1"/>
</dbReference>
<protein>
    <recommendedName>
        <fullName evidence="2 4">peptidylprolyl isomerase</fullName>
        <ecNumber evidence="2 4">5.2.1.8</ecNumber>
    </recommendedName>
</protein>
<dbReference type="InterPro" id="IPR046357">
    <property type="entry name" value="PPIase_dom_sf"/>
</dbReference>
<proteinExistence type="predicted"/>
<sequence length="333" mass="38344">MKRNYWMMMLCLLAGGIAGCSDDDNGPSWKELFDKEQALIREFMKDKSPKDSVVFDVEYKKKKFQDVAYVFNYSTDNSKKKPKDGQFILVNYTDRALNKVILDDTRLSTVGGEKIEYPKYPTGGPVYEQVISDEEVYSRFFKYFSEGTSGSIILSSLLSASSTYLYREYKVEKIIEGSLLDYEYELMDEFLKAKGFDRKNSIEVPSKMLNDTVTRIVKFEEISSASILPTDSVTVHCNGYILDEFSDNFNEDKLRAVLKMDEEKKETWKVSDLIEGLKVGLTEMNVGEKAYILIPSGRAYGKGILNYYYQYVMPPYATLVYEIEIFNRKPNAK</sequence>
<feature type="chain" id="PRO_5046775377" description="peptidylprolyl isomerase" evidence="5">
    <location>
        <begin position="21"/>
        <end position="333"/>
    </location>
</feature>
<keyword evidence="3 4" id="KW-0697">Rotamase</keyword>
<evidence type="ECO:0000256" key="2">
    <source>
        <dbReference type="ARBA" id="ARBA00013194"/>
    </source>
</evidence>
<evidence type="ECO:0000313" key="7">
    <source>
        <dbReference type="EMBL" id="MBC5621233.1"/>
    </source>
</evidence>